<evidence type="ECO:0000256" key="1">
    <source>
        <dbReference type="SAM" id="SignalP"/>
    </source>
</evidence>
<dbReference type="EMBL" id="LUAW01000021">
    <property type="protein sequence ID" value="KYQ71869.1"/>
    <property type="molecule type" value="Genomic_DNA"/>
</dbReference>
<evidence type="ECO:0000313" key="3">
    <source>
        <dbReference type="Proteomes" id="UP000076276"/>
    </source>
</evidence>
<comment type="caution">
    <text evidence="2">The sequence shown here is derived from an EMBL/GenBank/DDBJ whole genome shotgun (WGS) entry which is preliminary data.</text>
</comment>
<sequence length="67" mass="7240">MKSMQNKNKYLAAAFFAGVSLAGLSQAQAGEGLQQVMAKAQSDCAKMKYPIVFTHGMFGFTVSMRTD</sequence>
<dbReference type="Proteomes" id="UP000076276">
    <property type="component" value="Unassembled WGS sequence"/>
</dbReference>
<feature type="signal peptide" evidence="1">
    <location>
        <begin position="1"/>
        <end position="29"/>
    </location>
</feature>
<evidence type="ECO:0008006" key="4">
    <source>
        <dbReference type="Google" id="ProtNLM"/>
    </source>
</evidence>
<keyword evidence="1" id="KW-0732">Signal</keyword>
<proteinExistence type="predicted"/>
<protein>
    <recommendedName>
        <fullName evidence="4">Alpha/beta hydrolase</fullName>
    </recommendedName>
</protein>
<gene>
    <name evidence="2" type="ORF">AZH43_13025</name>
</gene>
<reference evidence="2 3" key="1">
    <citation type="submission" date="2016-03" db="EMBL/GenBank/DDBJ databases">
        <title>Acinetobacter genomospecies 28 strain ANC 4149.</title>
        <authorList>
            <person name="Radolfova-Krizova L."/>
            <person name="Nemec A."/>
        </authorList>
    </citation>
    <scope>NUCLEOTIDE SEQUENCE [LARGE SCALE GENOMIC DNA]</scope>
    <source>
        <strain evidence="2 3">ANC 4149</strain>
    </source>
</reference>
<keyword evidence="3" id="KW-1185">Reference proteome</keyword>
<name>A0A151Y1Q7_9GAMM</name>
<evidence type="ECO:0000313" key="2">
    <source>
        <dbReference type="EMBL" id="KYQ71869.1"/>
    </source>
</evidence>
<accession>A0A151Y1Q7</accession>
<dbReference type="AlphaFoldDB" id="A0A151Y1Q7"/>
<feature type="chain" id="PRO_5007592166" description="Alpha/beta hydrolase" evidence="1">
    <location>
        <begin position="30"/>
        <end position="67"/>
    </location>
</feature>
<dbReference type="STRING" id="1806892.AZH43_13025"/>
<organism evidence="2 3">
    <name type="scientific">Acinetobacter pragensis</name>
    <dbReference type="NCBI Taxonomy" id="1806892"/>
    <lineage>
        <taxon>Bacteria</taxon>
        <taxon>Pseudomonadati</taxon>
        <taxon>Pseudomonadota</taxon>
        <taxon>Gammaproteobacteria</taxon>
        <taxon>Moraxellales</taxon>
        <taxon>Moraxellaceae</taxon>
        <taxon>Acinetobacter</taxon>
    </lineage>
</organism>